<dbReference type="PANTHER" id="PTHR34183:SF8">
    <property type="entry name" value="ENDOLYTIC PEPTIDOGLYCAN TRANSGLYCOSYLASE RLPA-RELATED"/>
    <property type="match status" value="1"/>
</dbReference>
<dbReference type="SUPFAM" id="SSF50685">
    <property type="entry name" value="Barwin-like endoglucanases"/>
    <property type="match status" value="1"/>
</dbReference>
<dbReference type="InterPro" id="IPR012997">
    <property type="entry name" value="RplA"/>
</dbReference>
<protein>
    <recommendedName>
        <fullName evidence="3">Probable endolytic peptidoglycan transglycosylase RlpA</fullName>
        <ecNumber evidence="3">4.2.2.-</ecNumber>
    </recommendedName>
</protein>
<dbReference type="Pfam" id="PF03330">
    <property type="entry name" value="DPBB_1"/>
    <property type="match status" value="1"/>
</dbReference>
<comment type="function">
    <text evidence="3">Lytic transglycosylase with a strong preference for naked glycan strands that lack stem peptides.</text>
</comment>
<dbReference type="CDD" id="cd22268">
    <property type="entry name" value="DPBB_RlpA-like"/>
    <property type="match status" value="1"/>
</dbReference>
<evidence type="ECO:0000256" key="4">
    <source>
        <dbReference type="RuleBase" id="RU003495"/>
    </source>
</evidence>
<dbReference type="Gene3D" id="2.40.40.10">
    <property type="entry name" value="RlpA-like domain"/>
    <property type="match status" value="1"/>
</dbReference>
<evidence type="ECO:0000256" key="2">
    <source>
        <dbReference type="ARBA" id="ARBA00023316"/>
    </source>
</evidence>
<feature type="chain" id="PRO_5044915883" description="Probable endolytic peptidoglycan transglycosylase RlpA" evidence="3">
    <location>
        <begin position="22"/>
        <end position="351"/>
    </location>
</feature>
<proteinExistence type="inferred from homology"/>
<dbReference type="InterPro" id="IPR009009">
    <property type="entry name" value="RlpA-like_DPBB"/>
</dbReference>
<keyword evidence="7" id="KW-1185">Reference proteome</keyword>
<accession>A0ABW7C7Y8</accession>
<dbReference type="InterPro" id="IPR036908">
    <property type="entry name" value="RlpA-like_sf"/>
</dbReference>
<reference evidence="7" key="1">
    <citation type="journal article" date="2024" name="Algal Res.">
        <title>Biochemical, toxicological and genomic investigation of a high-biomass producing Limnothrix strain isolated from Italian shallow drinking water reservoir.</title>
        <authorList>
            <person name="Simonazzi M."/>
            <person name="Shishido T.K."/>
            <person name="Delbaje E."/>
            <person name="Wahlsten M."/>
            <person name="Fewer D.P."/>
            <person name="Sivonen K."/>
            <person name="Pezzolesi L."/>
            <person name="Pistocchi R."/>
        </authorList>
    </citation>
    <scope>NUCLEOTIDE SEQUENCE [LARGE SCALE GENOMIC DNA]</scope>
    <source>
        <strain evidence="7">LRLZ20PSL1</strain>
    </source>
</reference>
<feature type="domain" description="RlpA-like protein double-psi beta-barrel" evidence="5">
    <location>
        <begin position="246"/>
        <end position="334"/>
    </location>
</feature>
<keyword evidence="3" id="KW-0732">Signal</keyword>
<name>A0ABW7C7Y8_9CYAN</name>
<dbReference type="Proteomes" id="UP001604335">
    <property type="component" value="Unassembled WGS sequence"/>
</dbReference>
<dbReference type="EMBL" id="JAZAQF010000028">
    <property type="protein sequence ID" value="MFG3816968.1"/>
    <property type="molecule type" value="Genomic_DNA"/>
</dbReference>
<organism evidence="6 7">
    <name type="scientific">Limnothrix redekei LRLZ20PSL1</name>
    <dbReference type="NCBI Taxonomy" id="3112953"/>
    <lineage>
        <taxon>Bacteria</taxon>
        <taxon>Bacillati</taxon>
        <taxon>Cyanobacteriota</taxon>
        <taxon>Cyanophyceae</taxon>
        <taxon>Pseudanabaenales</taxon>
        <taxon>Pseudanabaenaceae</taxon>
        <taxon>Limnothrix</taxon>
    </lineage>
</organism>
<evidence type="ECO:0000313" key="6">
    <source>
        <dbReference type="EMBL" id="MFG3816968.1"/>
    </source>
</evidence>
<keyword evidence="1 3" id="KW-0456">Lyase</keyword>
<dbReference type="InterPro" id="IPR034718">
    <property type="entry name" value="RlpA"/>
</dbReference>
<dbReference type="EC" id="4.2.2.-" evidence="3"/>
<dbReference type="PANTHER" id="PTHR34183">
    <property type="entry name" value="ENDOLYTIC PEPTIDOGLYCAN TRANSGLYCOSYLASE RLPA"/>
    <property type="match status" value="1"/>
</dbReference>
<evidence type="ECO:0000259" key="5">
    <source>
        <dbReference type="Pfam" id="PF03330"/>
    </source>
</evidence>
<sequence precursor="true">MNYSIQKLTLLAASVATVAFGAEAPALGEEIQPIPAQAQSTPSVILAAELTAPALALQPVAEMTGARISAAAAIPQPTAIGSQLYGITKVHAHQLGNRPAVTLYVRNIPVVTFLANDEASTTNALERATTTAREIDQRHANGVDAQAIRYEWSNRENRYWVTMGGQPLVAIDQTTLAPQPTASYSADAVQVTNRLRRQLGNAQPLAYNGQLRMRAASNQSGDDALGNPNANSLQHNGVLYAVRSSQTGQASWYGPGFHGNRTANGERFNQNALTAAHRTLPFGTLVRVTNLRNGRSVIVRINDRGPFTRGRIVDLSVAAAREIDMYSSGVASVRLEVLQALPGDVALVPNP</sequence>
<comment type="caution">
    <text evidence="6">The sequence shown here is derived from an EMBL/GenBank/DDBJ whole genome shotgun (WGS) entry which is preliminary data.</text>
</comment>
<dbReference type="RefSeq" id="WP_393010993.1">
    <property type="nucleotide sequence ID" value="NZ_JAZAQF010000028.1"/>
</dbReference>
<feature type="signal peptide" evidence="3">
    <location>
        <begin position="1"/>
        <end position="21"/>
    </location>
</feature>
<evidence type="ECO:0000313" key="7">
    <source>
        <dbReference type="Proteomes" id="UP001604335"/>
    </source>
</evidence>
<dbReference type="HAMAP" id="MF_02071">
    <property type="entry name" value="RlpA"/>
    <property type="match status" value="1"/>
</dbReference>
<comment type="similarity">
    <text evidence="3 4">Belongs to the RlpA family.</text>
</comment>
<evidence type="ECO:0000256" key="1">
    <source>
        <dbReference type="ARBA" id="ARBA00023239"/>
    </source>
</evidence>
<keyword evidence="2 3" id="KW-0961">Cell wall biogenesis/degradation</keyword>
<dbReference type="NCBIfam" id="TIGR00413">
    <property type="entry name" value="rlpA"/>
    <property type="match status" value="1"/>
</dbReference>
<evidence type="ECO:0000256" key="3">
    <source>
        <dbReference type="HAMAP-Rule" id="MF_02071"/>
    </source>
</evidence>
<gene>
    <name evidence="3" type="primary">rlpA</name>
    <name evidence="6" type="ORF">VPK24_04915</name>
</gene>